<keyword evidence="4" id="KW-0067">ATP-binding</keyword>
<comment type="caution">
    <text evidence="8">The sequence shown here is derived from an EMBL/GenBank/DDBJ whole genome shotgun (WGS) entry which is preliminary data.</text>
</comment>
<keyword evidence="3" id="KW-0547">Nucleotide-binding</keyword>
<evidence type="ECO:0000256" key="3">
    <source>
        <dbReference type="ARBA" id="ARBA00022741"/>
    </source>
</evidence>
<sequence>MDLRYPSEKSSDVVSSGMNCIKNILYQLSSSLDHRNEEFIDQQKLYYRTDKNYIYDDYVFESEINYAIQLTQQSYEKMLYKDVLTDGFFGLMTTRNTYYELCFESQKKIHFDLIKRYIEVQVILLAPICPHICEYVYQLLHPTTSIMNANWPPLEQVTIGNYDLPDGDYNITYSSISNSALSTCHFYLIIGILNDKNFGYLLHSSKDFQSSSHTPKTTVISTIKYIVHDINKLHLYRPIEHPNKIEITNMKELKMLIGGGAELHDDLIQRGFFIIKQL</sequence>
<name>A0A813VJA7_9BILA</name>
<evidence type="ECO:0000256" key="6">
    <source>
        <dbReference type="ARBA" id="ARBA00023146"/>
    </source>
</evidence>
<dbReference type="SUPFAM" id="SSF47323">
    <property type="entry name" value="Anticodon-binding domain of a subclass of class I aminoacyl-tRNA synthetases"/>
    <property type="match status" value="1"/>
</dbReference>
<dbReference type="InterPro" id="IPR013155">
    <property type="entry name" value="M/V/L/I-tRNA-synth_anticd-bd"/>
</dbReference>
<evidence type="ECO:0000313" key="9">
    <source>
        <dbReference type="Proteomes" id="UP000663882"/>
    </source>
</evidence>
<organism evidence="8 9">
    <name type="scientific">Rotaria sordida</name>
    <dbReference type="NCBI Taxonomy" id="392033"/>
    <lineage>
        <taxon>Eukaryota</taxon>
        <taxon>Metazoa</taxon>
        <taxon>Spiralia</taxon>
        <taxon>Gnathifera</taxon>
        <taxon>Rotifera</taxon>
        <taxon>Eurotatoria</taxon>
        <taxon>Bdelloidea</taxon>
        <taxon>Philodinida</taxon>
        <taxon>Philodinidae</taxon>
        <taxon>Rotaria</taxon>
    </lineage>
</organism>
<dbReference type="OrthoDB" id="10249672at2759"/>
<reference evidence="8" key="1">
    <citation type="submission" date="2021-02" db="EMBL/GenBank/DDBJ databases">
        <authorList>
            <person name="Nowell W R."/>
        </authorList>
    </citation>
    <scope>NUCLEOTIDE SEQUENCE</scope>
</reference>
<dbReference type="GO" id="GO:0005524">
    <property type="term" value="F:ATP binding"/>
    <property type="evidence" value="ECO:0007669"/>
    <property type="project" value="UniProtKB-KW"/>
</dbReference>
<evidence type="ECO:0000256" key="5">
    <source>
        <dbReference type="ARBA" id="ARBA00022917"/>
    </source>
</evidence>
<proteinExistence type="inferred from homology"/>
<dbReference type="PANTHER" id="PTHR45794:SF1">
    <property type="entry name" value="LEUCINE--TRNA LIGASE, CYTOPLASMIC"/>
    <property type="match status" value="1"/>
</dbReference>
<dbReference type="PANTHER" id="PTHR45794">
    <property type="entry name" value="LEUCYL-TRNA SYNTHETASE"/>
    <property type="match status" value="1"/>
</dbReference>
<protein>
    <recommendedName>
        <fullName evidence="7">Methionyl/Valyl/Leucyl/Isoleucyl-tRNA synthetase anticodon-binding domain-containing protein</fullName>
    </recommendedName>
</protein>
<feature type="domain" description="Methionyl/Valyl/Leucyl/Isoleucyl-tRNA synthetase anticodon-binding" evidence="7">
    <location>
        <begin position="59"/>
        <end position="153"/>
    </location>
</feature>
<dbReference type="GO" id="GO:0004823">
    <property type="term" value="F:leucine-tRNA ligase activity"/>
    <property type="evidence" value="ECO:0007669"/>
    <property type="project" value="InterPro"/>
</dbReference>
<evidence type="ECO:0000256" key="2">
    <source>
        <dbReference type="ARBA" id="ARBA00022598"/>
    </source>
</evidence>
<dbReference type="Pfam" id="PF08264">
    <property type="entry name" value="Anticodon_1"/>
    <property type="match status" value="1"/>
</dbReference>
<evidence type="ECO:0000313" key="8">
    <source>
        <dbReference type="EMBL" id="CAF0842488.1"/>
    </source>
</evidence>
<gene>
    <name evidence="8" type="ORF">RFH988_LOCUS6022</name>
</gene>
<evidence type="ECO:0000256" key="1">
    <source>
        <dbReference type="ARBA" id="ARBA00005594"/>
    </source>
</evidence>
<evidence type="ECO:0000256" key="4">
    <source>
        <dbReference type="ARBA" id="ARBA00022840"/>
    </source>
</evidence>
<dbReference type="Proteomes" id="UP000663882">
    <property type="component" value="Unassembled WGS sequence"/>
</dbReference>
<dbReference type="InterPro" id="IPR009080">
    <property type="entry name" value="tRNAsynth_Ia_anticodon-bd"/>
</dbReference>
<dbReference type="AlphaFoldDB" id="A0A813VJA7"/>
<keyword evidence="6" id="KW-0030">Aminoacyl-tRNA synthetase</keyword>
<dbReference type="GO" id="GO:0006429">
    <property type="term" value="P:leucyl-tRNA aminoacylation"/>
    <property type="evidence" value="ECO:0007669"/>
    <property type="project" value="InterPro"/>
</dbReference>
<keyword evidence="2" id="KW-0436">Ligase</keyword>
<keyword evidence="5" id="KW-0648">Protein biosynthesis</keyword>
<evidence type="ECO:0000259" key="7">
    <source>
        <dbReference type="Pfam" id="PF08264"/>
    </source>
</evidence>
<comment type="similarity">
    <text evidence="1">Belongs to the class-I aminoacyl-tRNA synthetase family.</text>
</comment>
<dbReference type="InterPro" id="IPR004493">
    <property type="entry name" value="Leu-tRNA-synth_Ia_arc/euk"/>
</dbReference>
<accession>A0A813VJA7</accession>
<dbReference type="EMBL" id="CAJNOO010000176">
    <property type="protein sequence ID" value="CAF0842488.1"/>
    <property type="molecule type" value="Genomic_DNA"/>
</dbReference>
<dbReference type="Gene3D" id="1.10.730.10">
    <property type="entry name" value="Isoleucyl-tRNA Synthetase, Domain 1"/>
    <property type="match status" value="1"/>
</dbReference>